<evidence type="ECO:0000313" key="2">
    <source>
        <dbReference type="Proteomes" id="UP000622552"/>
    </source>
</evidence>
<sequence length="166" mass="17869">MTTLETLRSAVAAARAGDLATVSALVDWGVSGAGLIAAAVSELRPEIRQRSASSGLGEIDRAVLGDPEITEVMVRPFAARLAMTRDIRPASPEVRETLIAALRVREDLPPELSPEQVVRLAEFRAQVEAIEDVFVLVIDAEELPIAVTPRNTIAFPAGDERMTGEW</sequence>
<comment type="caution">
    <text evidence="1">The sequence shown here is derived from an EMBL/GenBank/DDBJ whole genome shotgun (WGS) entry which is preliminary data.</text>
</comment>
<name>A0A8J7GMM3_9ACTN</name>
<evidence type="ECO:0000313" key="1">
    <source>
        <dbReference type="EMBL" id="MBG6140575.1"/>
    </source>
</evidence>
<accession>A0A8J7GMM3</accession>
<dbReference type="EMBL" id="JADOUF010000001">
    <property type="protein sequence ID" value="MBG6140575.1"/>
    <property type="molecule type" value="Genomic_DNA"/>
</dbReference>
<dbReference type="RefSeq" id="WP_197007107.1">
    <property type="nucleotide sequence ID" value="NZ_BONS01000005.1"/>
</dbReference>
<dbReference type="Proteomes" id="UP000622552">
    <property type="component" value="Unassembled WGS sequence"/>
</dbReference>
<proteinExistence type="predicted"/>
<organism evidence="1 2">
    <name type="scientific">Longispora fulva</name>
    <dbReference type="NCBI Taxonomy" id="619741"/>
    <lineage>
        <taxon>Bacteria</taxon>
        <taxon>Bacillati</taxon>
        <taxon>Actinomycetota</taxon>
        <taxon>Actinomycetes</taxon>
        <taxon>Micromonosporales</taxon>
        <taxon>Micromonosporaceae</taxon>
        <taxon>Longispora</taxon>
    </lineage>
</organism>
<keyword evidence="2" id="KW-1185">Reference proteome</keyword>
<dbReference type="AlphaFoldDB" id="A0A8J7GMM3"/>
<gene>
    <name evidence="1" type="ORF">IW245_006769</name>
</gene>
<reference evidence="1" key="1">
    <citation type="submission" date="2020-11" db="EMBL/GenBank/DDBJ databases">
        <title>Sequencing the genomes of 1000 actinobacteria strains.</title>
        <authorList>
            <person name="Klenk H.-P."/>
        </authorList>
    </citation>
    <scope>NUCLEOTIDE SEQUENCE</scope>
    <source>
        <strain evidence="1">DSM 45356</strain>
    </source>
</reference>
<protein>
    <submittedName>
        <fullName evidence="1">Uncharacterized protein</fullName>
    </submittedName>
</protein>